<comment type="caution">
    <text evidence="1">The sequence shown here is derived from an EMBL/GenBank/DDBJ whole genome shotgun (WGS) entry which is preliminary data.</text>
</comment>
<keyword evidence="2" id="KW-1185">Reference proteome</keyword>
<organism evidence="1 2">
    <name type="scientific">Parachaetomium inaequale</name>
    <dbReference type="NCBI Taxonomy" id="2588326"/>
    <lineage>
        <taxon>Eukaryota</taxon>
        <taxon>Fungi</taxon>
        <taxon>Dikarya</taxon>
        <taxon>Ascomycota</taxon>
        <taxon>Pezizomycotina</taxon>
        <taxon>Sordariomycetes</taxon>
        <taxon>Sordariomycetidae</taxon>
        <taxon>Sordariales</taxon>
        <taxon>Chaetomiaceae</taxon>
        <taxon>Parachaetomium</taxon>
    </lineage>
</organism>
<name>A0AAN6SR13_9PEZI</name>
<sequence length="73" mass="8992">MCGWEEVVYRCDPYHNCRQLRRTPYSCTVHRRHVYGTCRFSERRDRHRVSQVFVNDDCPGTQQMWDEYIVYEA</sequence>
<gene>
    <name evidence="1" type="ORF">C8A01DRAFT_36622</name>
</gene>
<dbReference type="EMBL" id="MU854401">
    <property type="protein sequence ID" value="KAK4039412.1"/>
    <property type="molecule type" value="Genomic_DNA"/>
</dbReference>
<proteinExistence type="predicted"/>
<evidence type="ECO:0000313" key="2">
    <source>
        <dbReference type="Proteomes" id="UP001303115"/>
    </source>
</evidence>
<accession>A0AAN6SR13</accession>
<evidence type="ECO:0000313" key="1">
    <source>
        <dbReference type="EMBL" id="KAK4039412.1"/>
    </source>
</evidence>
<protein>
    <submittedName>
        <fullName evidence="1">Uncharacterized protein</fullName>
    </submittedName>
</protein>
<dbReference type="Proteomes" id="UP001303115">
    <property type="component" value="Unassembled WGS sequence"/>
</dbReference>
<dbReference type="AlphaFoldDB" id="A0AAN6SR13"/>
<reference evidence="2" key="1">
    <citation type="journal article" date="2023" name="Mol. Phylogenet. Evol.">
        <title>Genome-scale phylogeny and comparative genomics of the fungal order Sordariales.</title>
        <authorList>
            <person name="Hensen N."/>
            <person name="Bonometti L."/>
            <person name="Westerberg I."/>
            <person name="Brannstrom I.O."/>
            <person name="Guillou S."/>
            <person name="Cros-Aarteil S."/>
            <person name="Calhoun S."/>
            <person name="Haridas S."/>
            <person name="Kuo A."/>
            <person name="Mondo S."/>
            <person name="Pangilinan J."/>
            <person name="Riley R."/>
            <person name="LaButti K."/>
            <person name="Andreopoulos B."/>
            <person name="Lipzen A."/>
            <person name="Chen C."/>
            <person name="Yan M."/>
            <person name="Daum C."/>
            <person name="Ng V."/>
            <person name="Clum A."/>
            <person name="Steindorff A."/>
            <person name="Ohm R.A."/>
            <person name="Martin F."/>
            <person name="Silar P."/>
            <person name="Natvig D.O."/>
            <person name="Lalanne C."/>
            <person name="Gautier V."/>
            <person name="Ament-Velasquez S.L."/>
            <person name="Kruys A."/>
            <person name="Hutchinson M.I."/>
            <person name="Powell A.J."/>
            <person name="Barry K."/>
            <person name="Miller A.N."/>
            <person name="Grigoriev I.V."/>
            <person name="Debuchy R."/>
            <person name="Gladieux P."/>
            <person name="Hiltunen Thoren M."/>
            <person name="Johannesson H."/>
        </authorList>
    </citation>
    <scope>NUCLEOTIDE SEQUENCE [LARGE SCALE GENOMIC DNA]</scope>
    <source>
        <strain evidence="2">CBS 284.82</strain>
    </source>
</reference>